<sequence>METGTLHYVDDEEPTYESVLLPENKIIASSENLLSPYHSSVINALSNIQDFVETTIVLRKNKQNELNISVTGGINTYMEAVCVTEVHRDSSAYRDGRLRRGDVLLARAFSIRCLEKLELYH</sequence>
<evidence type="ECO:0000313" key="2">
    <source>
        <dbReference type="Proteomes" id="UP000694941"/>
    </source>
</evidence>
<organism evidence="2 3">
    <name type="scientific">Limulus polyphemus</name>
    <name type="common">Atlantic horseshoe crab</name>
    <dbReference type="NCBI Taxonomy" id="6850"/>
    <lineage>
        <taxon>Eukaryota</taxon>
        <taxon>Metazoa</taxon>
        <taxon>Ecdysozoa</taxon>
        <taxon>Arthropoda</taxon>
        <taxon>Chelicerata</taxon>
        <taxon>Merostomata</taxon>
        <taxon>Xiphosura</taxon>
        <taxon>Limulidae</taxon>
        <taxon>Limulus</taxon>
    </lineage>
</organism>
<dbReference type="CDD" id="cd00136">
    <property type="entry name" value="PDZ_canonical"/>
    <property type="match status" value="1"/>
</dbReference>
<feature type="domain" description="PDZ" evidence="1">
    <location>
        <begin position="55"/>
        <end position="106"/>
    </location>
</feature>
<dbReference type="Proteomes" id="UP000694941">
    <property type="component" value="Unplaced"/>
</dbReference>
<dbReference type="SUPFAM" id="SSF50156">
    <property type="entry name" value="PDZ domain-like"/>
    <property type="match status" value="1"/>
</dbReference>
<reference evidence="3" key="1">
    <citation type="submission" date="2025-08" db="UniProtKB">
        <authorList>
            <consortium name="RefSeq"/>
        </authorList>
    </citation>
    <scope>IDENTIFICATION</scope>
    <source>
        <tissue evidence="3">Muscle</tissue>
    </source>
</reference>
<keyword evidence="2" id="KW-1185">Reference proteome</keyword>
<dbReference type="InterPro" id="IPR001478">
    <property type="entry name" value="PDZ"/>
</dbReference>
<dbReference type="GeneID" id="111085479"/>
<proteinExistence type="predicted"/>
<name>A0ABM1S8M0_LIMPO</name>
<evidence type="ECO:0000313" key="3">
    <source>
        <dbReference type="RefSeq" id="XP_022239975.1"/>
    </source>
</evidence>
<protein>
    <submittedName>
        <fullName evidence="3">Uncharacterized protein LOC111085479</fullName>
    </submittedName>
</protein>
<dbReference type="Gene3D" id="2.30.42.10">
    <property type="match status" value="1"/>
</dbReference>
<dbReference type="PROSITE" id="PS50106">
    <property type="entry name" value="PDZ"/>
    <property type="match status" value="1"/>
</dbReference>
<dbReference type="InterPro" id="IPR036034">
    <property type="entry name" value="PDZ_sf"/>
</dbReference>
<accession>A0ABM1S8M0</accession>
<dbReference type="Pfam" id="PF00595">
    <property type="entry name" value="PDZ"/>
    <property type="match status" value="1"/>
</dbReference>
<evidence type="ECO:0000259" key="1">
    <source>
        <dbReference type="PROSITE" id="PS50106"/>
    </source>
</evidence>
<dbReference type="RefSeq" id="XP_022239975.1">
    <property type="nucleotide sequence ID" value="XM_022384267.1"/>
</dbReference>
<gene>
    <name evidence="3" type="primary">LOC111085479</name>
</gene>